<dbReference type="PANTHER" id="PTHR21450:SF35">
    <property type="entry name" value="TRANSCRIPTION FACTOR, PUTATIVE (DUF630 AND DUF632)-RELATED"/>
    <property type="match status" value="1"/>
</dbReference>
<reference evidence="3 4" key="1">
    <citation type="journal article" date="2024" name="G3 (Bethesda)">
        <title>Genome assembly of Hibiscus sabdariffa L. provides insights into metabolisms of medicinal natural products.</title>
        <authorList>
            <person name="Kim T."/>
        </authorList>
    </citation>
    <scope>NUCLEOTIDE SEQUENCE [LARGE SCALE GENOMIC DNA]</scope>
    <source>
        <strain evidence="3">TK-2024</strain>
        <tissue evidence="3">Old leaves</tissue>
    </source>
</reference>
<feature type="domain" description="DUF632" evidence="2">
    <location>
        <begin position="159"/>
        <end position="307"/>
    </location>
</feature>
<evidence type="ECO:0000313" key="4">
    <source>
        <dbReference type="Proteomes" id="UP001472677"/>
    </source>
</evidence>
<evidence type="ECO:0000259" key="2">
    <source>
        <dbReference type="Pfam" id="PF04782"/>
    </source>
</evidence>
<feature type="region of interest" description="Disordered" evidence="1">
    <location>
        <begin position="70"/>
        <end position="148"/>
    </location>
</feature>
<proteinExistence type="predicted"/>
<dbReference type="Pfam" id="PF04782">
    <property type="entry name" value="DUF632"/>
    <property type="match status" value="2"/>
</dbReference>
<dbReference type="Proteomes" id="UP001472677">
    <property type="component" value="Unassembled WGS sequence"/>
</dbReference>
<protein>
    <recommendedName>
        <fullName evidence="2">DUF632 domain-containing protein</fullName>
    </recommendedName>
</protein>
<feature type="compositionally biased region" description="Polar residues" evidence="1">
    <location>
        <begin position="101"/>
        <end position="112"/>
    </location>
</feature>
<dbReference type="EMBL" id="JBBPBM010000868">
    <property type="protein sequence ID" value="KAK8490224.1"/>
    <property type="molecule type" value="Genomic_DNA"/>
</dbReference>
<evidence type="ECO:0000256" key="1">
    <source>
        <dbReference type="SAM" id="MobiDB-lite"/>
    </source>
</evidence>
<name>A0ABR2AAY0_9ROSI</name>
<dbReference type="InterPro" id="IPR006867">
    <property type="entry name" value="DUF632"/>
</dbReference>
<organism evidence="3 4">
    <name type="scientific">Hibiscus sabdariffa</name>
    <name type="common">roselle</name>
    <dbReference type="NCBI Taxonomy" id="183260"/>
    <lineage>
        <taxon>Eukaryota</taxon>
        <taxon>Viridiplantae</taxon>
        <taxon>Streptophyta</taxon>
        <taxon>Embryophyta</taxon>
        <taxon>Tracheophyta</taxon>
        <taxon>Spermatophyta</taxon>
        <taxon>Magnoliopsida</taxon>
        <taxon>eudicotyledons</taxon>
        <taxon>Gunneridae</taxon>
        <taxon>Pentapetalae</taxon>
        <taxon>rosids</taxon>
        <taxon>malvids</taxon>
        <taxon>Malvales</taxon>
        <taxon>Malvaceae</taxon>
        <taxon>Malvoideae</taxon>
        <taxon>Hibiscus</taxon>
    </lineage>
</organism>
<sequence>MVGYKTVSYNRRNVRRISMKYPFSTHRYLGFGPPIFILGREWSAAVKALPAEDVRFAIKAFLSDLCHQMGQPVEQPPKKEKPVDANKGGGNADIRQKTSNEVRQLCVENSANGPGETSIGKCAPEQSSSKSKKAAEDDDLSAEKDDPSEFITHRTKDFLSSIKDIEHRFFWASEAGREVSKMLESTKTRVGYSETKGGSSTFMAAFQLVCCQGKTALVSHASWRSSSSRNPLTTRSKDDADDSGSDFIEEFCMTAGSHSSTLDRLYAWERKLYDEVKTSGSIMKKYDLKCDQLRLQFARDLSTQVIENPGQLLLRMWKVMLECHHSQYITISLAYHSRNSTGALHGDSRRQIMALLRQEIECFGVSFTDWVNSHASYLEALNGWLQNCIIELLERSKNSCHQMDQPVEQLPKKEKSVNANKGESMSKYGINMLTSGNTNDDASSNLCCIQTSLTHLLDRLNRFFGASLKRYEDVRMKTEAARVTYLTLQTN</sequence>
<dbReference type="PANTHER" id="PTHR21450">
    <property type="entry name" value="PROTEIN ALTERED PHOSPHATE STARVATION RESPONSE 1"/>
    <property type="match status" value="1"/>
</dbReference>
<accession>A0ABR2AAY0</accession>
<comment type="caution">
    <text evidence="3">The sequence shown here is derived from an EMBL/GenBank/DDBJ whole genome shotgun (WGS) entry which is preliminary data.</text>
</comment>
<evidence type="ECO:0000313" key="3">
    <source>
        <dbReference type="EMBL" id="KAK8490224.1"/>
    </source>
</evidence>
<feature type="domain" description="DUF632" evidence="2">
    <location>
        <begin position="312"/>
        <end position="408"/>
    </location>
</feature>
<keyword evidence="4" id="KW-1185">Reference proteome</keyword>
<gene>
    <name evidence="3" type="ORF">V6N12_011371</name>
</gene>